<dbReference type="PANTHER" id="PTHR43493:SF5">
    <property type="entry name" value="DNA GYRASE SUBUNIT A, CHLOROPLASTIC_MITOCHONDRIAL"/>
    <property type="match status" value="1"/>
</dbReference>
<dbReference type="Gene3D" id="3.90.199.10">
    <property type="entry name" value="Topoisomerase II, domain 5"/>
    <property type="match status" value="1"/>
</dbReference>
<feature type="domain" description="Topo IIA-type catalytic" evidence="13">
    <location>
        <begin position="38"/>
        <end position="502"/>
    </location>
</feature>
<name>A0A1H6U124_9FIRM</name>
<dbReference type="NCBIfam" id="NF004044">
    <property type="entry name" value="PRK05561.1"/>
    <property type="match status" value="1"/>
</dbReference>
<evidence type="ECO:0000259" key="13">
    <source>
        <dbReference type="PROSITE" id="PS52040"/>
    </source>
</evidence>
<dbReference type="InterPro" id="IPR013757">
    <property type="entry name" value="Topo_IIA_A_a_sf"/>
</dbReference>
<comment type="miscellaneous">
    <text evidence="9">Few gyrases are as efficient as E.coli at forming negative supercoils. Not all organisms have 2 type II topoisomerases; in organisms with a single type II topoisomerase this enzyme also has to decatenate newly replicated chromosomes.</text>
</comment>
<dbReference type="Pfam" id="PF03989">
    <property type="entry name" value="DNA_gyraseA_C"/>
    <property type="match status" value="6"/>
</dbReference>
<dbReference type="FunFam" id="1.10.268.10:FF:000001">
    <property type="entry name" value="DNA gyrase subunit A"/>
    <property type="match status" value="1"/>
</dbReference>
<evidence type="ECO:0000256" key="8">
    <source>
        <dbReference type="ARBA" id="ARBA00063644"/>
    </source>
</evidence>
<dbReference type="AlphaFoldDB" id="A0A1H6U124"/>
<evidence type="ECO:0000256" key="6">
    <source>
        <dbReference type="ARBA" id="ARBA00023125"/>
    </source>
</evidence>
<dbReference type="InterPro" id="IPR002205">
    <property type="entry name" value="Topo_IIA_dom_A"/>
</dbReference>
<protein>
    <recommendedName>
        <fullName evidence="9">DNA gyrase subunit A</fullName>
        <ecNumber evidence="9">5.6.2.2</ecNumber>
    </recommendedName>
</protein>
<dbReference type="RefSeq" id="WP_202969300.1">
    <property type="nucleotide sequence ID" value="NZ_CACVPP010000002.1"/>
</dbReference>
<dbReference type="Gene3D" id="1.10.268.10">
    <property type="entry name" value="Topoisomerase, domain 3"/>
    <property type="match status" value="1"/>
</dbReference>
<organism evidence="14 15">
    <name type="scientific">Sharpea azabuensis</name>
    <dbReference type="NCBI Taxonomy" id="322505"/>
    <lineage>
        <taxon>Bacteria</taxon>
        <taxon>Bacillati</taxon>
        <taxon>Bacillota</taxon>
        <taxon>Erysipelotrichia</taxon>
        <taxon>Erysipelotrichales</taxon>
        <taxon>Coprobacillaceae</taxon>
        <taxon>Sharpea</taxon>
    </lineage>
</organism>
<evidence type="ECO:0000256" key="7">
    <source>
        <dbReference type="ARBA" id="ARBA00023235"/>
    </source>
</evidence>
<feature type="coiled-coil region" evidence="11">
    <location>
        <begin position="440"/>
        <end position="481"/>
    </location>
</feature>
<evidence type="ECO:0000256" key="9">
    <source>
        <dbReference type="HAMAP-Rule" id="MF_01897"/>
    </source>
</evidence>
<comment type="subcellular location">
    <subcellularLocation>
        <location evidence="9">Cytoplasm</location>
    </subcellularLocation>
</comment>
<comment type="similarity">
    <text evidence="2 9">Belongs to the type II topoisomerase GyrA/ParC subunit family.</text>
</comment>
<dbReference type="GO" id="GO:0003677">
    <property type="term" value="F:DNA binding"/>
    <property type="evidence" value="ECO:0007669"/>
    <property type="project" value="UniProtKB-UniRule"/>
</dbReference>
<dbReference type="FunFam" id="3.90.199.10:FF:000001">
    <property type="entry name" value="DNA gyrase subunit A"/>
    <property type="match status" value="1"/>
</dbReference>
<evidence type="ECO:0000313" key="15">
    <source>
        <dbReference type="Proteomes" id="UP000183028"/>
    </source>
</evidence>
<evidence type="ECO:0000256" key="4">
    <source>
        <dbReference type="ARBA" id="ARBA00022840"/>
    </source>
</evidence>
<dbReference type="PROSITE" id="PS52040">
    <property type="entry name" value="TOPO_IIA"/>
    <property type="match status" value="1"/>
</dbReference>
<dbReference type="STRING" id="322505.SAMN04487836_10439"/>
<evidence type="ECO:0000313" key="14">
    <source>
        <dbReference type="EMBL" id="SEI85186.1"/>
    </source>
</evidence>
<dbReference type="GO" id="GO:0034335">
    <property type="term" value="F:DNA negative supercoiling activity"/>
    <property type="evidence" value="ECO:0007669"/>
    <property type="project" value="UniProtKB-ARBA"/>
</dbReference>
<dbReference type="GO" id="GO:0006265">
    <property type="term" value="P:DNA topological change"/>
    <property type="evidence" value="ECO:0007669"/>
    <property type="project" value="UniProtKB-UniRule"/>
</dbReference>
<dbReference type="InterPro" id="IPR013758">
    <property type="entry name" value="Topo_IIA_A/C_ab"/>
</dbReference>
<comment type="function">
    <text evidence="9">A type II topoisomerase that negatively supercoils closed circular double-stranded (ds) DNA in an ATP-dependent manner to modulate DNA topology and maintain chromosomes in an underwound state. Negative supercoiling favors strand separation, and DNA replication, transcription, recombination and repair, all of which involve strand separation. Also able to catalyze the interconversion of other topological isomers of dsDNA rings, including catenanes and knotted rings. Type II topoisomerases break and join 2 DNA strands simultaneously in an ATP-dependent manner.</text>
</comment>
<dbReference type="Pfam" id="PF00521">
    <property type="entry name" value="DNA_topoisoIV"/>
    <property type="match status" value="1"/>
</dbReference>
<proteinExistence type="inferred from homology"/>
<feature type="compositionally biased region" description="Acidic residues" evidence="12">
    <location>
        <begin position="813"/>
        <end position="829"/>
    </location>
</feature>
<dbReference type="Gene3D" id="2.120.10.90">
    <property type="entry name" value="DNA gyrase/topoisomerase IV, subunit A, C-terminal"/>
    <property type="match status" value="1"/>
</dbReference>
<keyword evidence="11" id="KW-0175">Coiled coil</keyword>
<dbReference type="SUPFAM" id="SSF101904">
    <property type="entry name" value="GyrA/ParC C-terminal domain-like"/>
    <property type="match status" value="1"/>
</dbReference>
<dbReference type="GO" id="GO:0009330">
    <property type="term" value="C:DNA topoisomerase type II (double strand cut, ATP-hydrolyzing) complex"/>
    <property type="evidence" value="ECO:0007669"/>
    <property type="project" value="TreeGrafter"/>
</dbReference>
<dbReference type="PANTHER" id="PTHR43493">
    <property type="entry name" value="DNA GYRASE/TOPOISOMERASE SUBUNIT A"/>
    <property type="match status" value="1"/>
</dbReference>
<keyword evidence="9" id="KW-0963">Cytoplasm</keyword>
<dbReference type="NCBIfam" id="NF004043">
    <property type="entry name" value="PRK05560.1"/>
    <property type="match status" value="1"/>
</dbReference>
<comment type="subunit">
    <text evidence="9">Heterotetramer, composed of two GyrA and two GyrB chains. In the heterotetramer, GyrA contains the active site tyrosine that forms a transient covalent intermediate with DNA, while GyrB binds cofactors and catalyzes ATP hydrolysis.</text>
</comment>
<evidence type="ECO:0000256" key="3">
    <source>
        <dbReference type="ARBA" id="ARBA00022741"/>
    </source>
</evidence>
<dbReference type="GO" id="GO:0005737">
    <property type="term" value="C:cytoplasm"/>
    <property type="evidence" value="ECO:0007669"/>
    <property type="project" value="UniProtKB-SubCell"/>
</dbReference>
<evidence type="ECO:0000256" key="2">
    <source>
        <dbReference type="ARBA" id="ARBA00008263"/>
    </source>
</evidence>
<keyword evidence="4 9" id="KW-0067">ATP-binding</keyword>
<comment type="subunit">
    <text evidence="8">Heterotetramer composed of ParC and ParE.</text>
</comment>
<feature type="region of interest" description="Disordered" evidence="12">
    <location>
        <begin position="809"/>
        <end position="829"/>
    </location>
</feature>
<evidence type="ECO:0000256" key="12">
    <source>
        <dbReference type="SAM" id="MobiDB-lite"/>
    </source>
</evidence>
<evidence type="ECO:0000256" key="5">
    <source>
        <dbReference type="ARBA" id="ARBA00023029"/>
    </source>
</evidence>
<dbReference type="InterPro" id="IPR005743">
    <property type="entry name" value="GyrA"/>
</dbReference>
<dbReference type="GO" id="GO:0005694">
    <property type="term" value="C:chromosome"/>
    <property type="evidence" value="ECO:0007669"/>
    <property type="project" value="InterPro"/>
</dbReference>
<keyword evidence="5 9" id="KW-0799">Topoisomerase</keyword>
<dbReference type="SMART" id="SM00434">
    <property type="entry name" value="TOP4c"/>
    <property type="match status" value="1"/>
</dbReference>
<dbReference type="InterPro" id="IPR035516">
    <property type="entry name" value="Gyrase/topoIV_suA_C"/>
</dbReference>
<dbReference type="GO" id="GO:0006261">
    <property type="term" value="P:DNA-templated DNA replication"/>
    <property type="evidence" value="ECO:0007669"/>
    <property type="project" value="UniProtKB-UniRule"/>
</dbReference>
<keyword evidence="6 9" id="KW-0238">DNA-binding</keyword>
<evidence type="ECO:0000256" key="10">
    <source>
        <dbReference type="PROSITE-ProRule" id="PRU01384"/>
    </source>
</evidence>
<dbReference type="Proteomes" id="UP000183028">
    <property type="component" value="Unassembled WGS sequence"/>
</dbReference>
<dbReference type="GO" id="GO:0005524">
    <property type="term" value="F:ATP binding"/>
    <property type="evidence" value="ECO:0007669"/>
    <property type="project" value="UniProtKB-UniRule"/>
</dbReference>
<dbReference type="HAMAP" id="MF_01897">
    <property type="entry name" value="GyrA"/>
    <property type="match status" value="1"/>
</dbReference>
<evidence type="ECO:0000256" key="11">
    <source>
        <dbReference type="SAM" id="Coils"/>
    </source>
</evidence>
<dbReference type="InterPro" id="IPR050220">
    <property type="entry name" value="Type_II_DNA_Topoisomerases"/>
</dbReference>
<comment type="catalytic activity">
    <reaction evidence="1 9 10">
        <text>ATP-dependent breakage, passage and rejoining of double-stranded DNA.</text>
        <dbReference type="EC" id="5.6.2.2"/>
    </reaction>
</comment>
<keyword evidence="7 9" id="KW-0413">Isomerase</keyword>
<dbReference type="EMBL" id="FNYK01000028">
    <property type="protein sequence ID" value="SEI85186.1"/>
    <property type="molecule type" value="Genomic_DNA"/>
</dbReference>
<dbReference type="InterPro" id="IPR006691">
    <property type="entry name" value="GyrA/parC_rep"/>
</dbReference>
<dbReference type="InterPro" id="IPR013760">
    <property type="entry name" value="Topo_IIA-like_dom_sf"/>
</dbReference>
<sequence>MDDQHNIEEKGVRNINLTSEMRKSFLEYAMSVIISRALPDARDGLKPVQRRIIYGMNELGCYSDKPFKKSARIVGDVMGKYHPHGDSSIYEALVRMAQDFSYRYMLVDGHGNFGSIDGDGAAAMRYTESRMSKICMEMVRDINKDTIDFVPNYDGEEKEPSVLPSRIPNLLINGTTGIAVGMATNMAPHNLGEVVDGLLAYSKNRDMSVAELMEYIKGPDFPTGAYILGKSAIKKAFETGQGLIVMRARSEIEDIGSNKKAIIVTEIPYMVNKARLIEKIAEHVKNKNIDGITELRDESSREGIRIVIELRRDVQPEVILNQLYKLTSLQTTFGVNNTAIVNDEPKTLTLKDMLDIYLNHQEDVIRRRTAFDLKKAEDRAHILEGLKRAIDNIDAIIALIRSSRTTEIIQQRLMDEFNMSDRQAKAIREMQLQRLAGLEREKIENELKALLELIADLKDILANEERVLEIIRDELTEIKNKYGDKRRTEIIQGTFDIEDEDLIPEEDVIISMTTNGYVKRMPVDTYKAQNRGGKGVKGMATNNDDVVKDIINMSTHDDLLVFTNFGKVYRMKGYNIPEFGRTAKGLPIVNLLNMDKNENVKTMISIHRDEVSEKCFLFFVTKNGIVKRTKITEFENIRTSGKIAISLRDDDELVDVKLTNGESEILLAASNGKAIRFDENDVREMGRTASGVRGMNVDGAHIVGVTTSLEGSKVLVVTEYGYGKISPADEYRLAHRGGKGVKTLNVTSKNGDLVAIKAVEGNEDLMIMTSEGIVIRLPMEQVKEAGRATQGVRLIRVNDGSVVSSISVVDKTDESEETAQTNETEESQG</sequence>
<keyword evidence="3 9" id="KW-0547">Nucleotide-binding</keyword>
<evidence type="ECO:0000256" key="1">
    <source>
        <dbReference type="ARBA" id="ARBA00000185"/>
    </source>
</evidence>
<feature type="active site" description="O-(5'-phospho-DNA)-tyrosine intermediate" evidence="9 10">
    <location>
        <position position="126"/>
    </location>
</feature>
<keyword evidence="15" id="KW-1185">Reference proteome</keyword>
<dbReference type="EC" id="5.6.2.2" evidence="9"/>
<dbReference type="NCBIfam" id="TIGR01063">
    <property type="entry name" value="gyrA"/>
    <property type="match status" value="1"/>
</dbReference>
<reference evidence="15" key="1">
    <citation type="submission" date="2016-10" db="EMBL/GenBank/DDBJ databases">
        <authorList>
            <person name="Varghese N."/>
        </authorList>
    </citation>
    <scope>NUCLEOTIDE SEQUENCE [LARGE SCALE GENOMIC DNA]</scope>
    <source>
        <strain evidence="15">DSM 20406</strain>
    </source>
</reference>
<dbReference type="FunFam" id="3.30.1360.40:FF:000002">
    <property type="entry name" value="DNA gyrase subunit A"/>
    <property type="match status" value="1"/>
</dbReference>
<dbReference type="eggNOG" id="COG0188">
    <property type="taxonomic scope" value="Bacteria"/>
</dbReference>
<dbReference type="Gene3D" id="3.30.1360.40">
    <property type="match status" value="1"/>
</dbReference>
<gene>
    <name evidence="9" type="primary">gyrA</name>
    <name evidence="14" type="ORF">SAMN04487834_102825</name>
</gene>
<feature type="short sequence motif" description="GyrA-box" evidence="9">
    <location>
        <begin position="529"/>
        <end position="535"/>
    </location>
</feature>
<accession>A0A1H6U124</accession>
<dbReference type="FunFam" id="2.120.10.90:FF:000005">
    <property type="entry name" value="DNA topoisomerase 4 subunit A"/>
    <property type="match status" value="1"/>
</dbReference>
<dbReference type="CDD" id="cd00187">
    <property type="entry name" value="TOP4c"/>
    <property type="match status" value="1"/>
</dbReference>
<dbReference type="SUPFAM" id="SSF56719">
    <property type="entry name" value="Type II DNA topoisomerase"/>
    <property type="match status" value="1"/>
</dbReference>